<protein>
    <submittedName>
        <fullName evidence="2">Uncharacterized protein</fullName>
    </submittedName>
</protein>
<accession>L7TKH6</accession>
<sequence>MSDQDSSRFIADSEAINFEGDSDDEQDDVVEEAVDKVTSWLPLASESPDPERERVDAPWNEVEDEEELADKFVKRLMEKYRVYVDSPSDAPEGVQVQQGPSGAWFYYSNQTQENTPTKVYISSPQEAPEDCTVRGGPSGGYFYYAREHPRGQR</sequence>
<proteinExistence type="predicted"/>
<feature type="compositionally biased region" description="Acidic residues" evidence="1">
    <location>
        <begin position="20"/>
        <end position="32"/>
    </location>
</feature>
<reference evidence="2 3" key="1">
    <citation type="journal article" date="2013" name="J. Virol.">
        <title>Insights into head-tailed viruses infecting extremely halophilic archaea.</title>
        <authorList>
            <person name="Pietila M.K."/>
            <person name="Laurinmaki P."/>
            <person name="Russell D.A."/>
            <person name="Ko C.C."/>
            <person name="Jacobs-Sera D."/>
            <person name="Butcher S.J."/>
            <person name="Bamford D.H."/>
            <person name="Hendrix R.W."/>
        </authorList>
    </citation>
    <scope>NUCLEOTIDE SEQUENCE [LARGE SCALE GENOMIC DNA]</scope>
</reference>
<dbReference type="KEGG" id="vg:14477357"/>
<feature type="region of interest" description="Disordered" evidence="1">
    <location>
        <begin position="1"/>
        <end position="62"/>
    </location>
</feature>
<gene>
    <name evidence="2" type="primary">116</name>
    <name evidence="2" type="ORF">HVTV1_116</name>
</gene>
<dbReference type="EMBL" id="KC117377">
    <property type="protein sequence ID" value="AGC34485.1"/>
    <property type="molecule type" value="Genomic_DNA"/>
</dbReference>
<evidence type="ECO:0000313" key="3">
    <source>
        <dbReference type="Proteomes" id="UP000011137"/>
    </source>
</evidence>
<evidence type="ECO:0000313" key="2">
    <source>
        <dbReference type="EMBL" id="AGC34485.1"/>
    </source>
</evidence>
<evidence type="ECO:0000256" key="1">
    <source>
        <dbReference type="SAM" id="MobiDB-lite"/>
    </source>
</evidence>
<name>L7TKH6_9CAUD</name>
<keyword evidence="3" id="KW-1185">Reference proteome</keyword>
<organism evidence="2 3">
    <name type="scientific">Haloarcula vallismortis tailed virus 1</name>
    <dbReference type="NCBI Taxonomy" id="1262528"/>
    <lineage>
        <taxon>Viruses</taxon>
        <taxon>Duplodnaviria</taxon>
        <taxon>Heunggongvirae</taxon>
        <taxon>Uroviricota</taxon>
        <taxon>Caudoviricetes</taxon>
        <taxon>Thumleimavirales</taxon>
        <taxon>Druskaviridae</taxon>
        <taxon>Tredecimvirus</taxon>
        <taxon>Tredecimvirus thailandense</taxon>
        <taxon>Tredecimvirus HVTV1</taxon>
    </lineage>
</organism>
<dbReference type="GeneID" id="14477357"/>
<dbReference type="Proteomes" id="UP000011137">
    <property type="component" value="Segment"/>
</dbReference>
<dbReference type="RefSeq" id="YP_007379021.1">
    <property type="nucleotide sequence ID" value="NC_020158.1"/>
</dbReference>